<dbReference type="PROSITE" id="PS51294">
    <property type="entry name" value="HTH_MYB"/>
    <property type="match status" value="2"/>
</dbReference>
<proteinExistence type="predicted"/>
<organism evidence="3 4">
    <name type="scientific">Tritrichomonas musculus</name>
    <dbReference type="NCBI Taxonomy" id="1915356"/>
    <lineage>
        <taxon>Eukaryota</taxon>
        <taxon>Metamonada</taxon>
        <taxon>Parabasalia</taxon>
        <taxon>Tritrichomonadida</taxon>
        <taxon>Tritrichomonadidae</taxon>
        <taxon>Tritrichomonas</taxon>
    </lineage>
</organism>
<dbReference type="PROSITE" id="PS50090">
    <property type="entry name" value="MYB_LIKE"/>
    <property type="match status" value="2"/>
</dbReference>
<dbReference type="CDD" id="cd00167">
    <property type="entry name" value="SANT"/>
    <property type="match status" value="2"/>
</dbReference>
<name>A0ABR2L3A0_9EUKA</name>
<feature type="domain" description="Myb-like" evidence="1">
    <location>
        <begin position="15"/>
        <end position="69"/>
    </location>
</feature>
<dbReference type="PANTHER" id="PTHR45614:SF253">
    <property type="entry name" value="CHROMOSOME UNDETERMINED SCAFFOLD_38, WHOLE GENOME SHOTGUN SEQUENCE"/>
    <property type="match status" value="1"/>
</dbReference>
<dbReference type="InterPro" id="IPR017930">
    <property type="entry name" value="Myb_dom"/>
</dbReference>
<dbReference type="Proteomes" id="UP001470230">
    <property type="component" value="Unassembled WGS sequence"/>
</dbReference>
<dbReference type="EMBL" id="JAPFFF010000002">
    <property type="protein sequence ID" value="KAK8896720.1"/>
    <property type="molecule type" value="Genomic_DNA"/>
</dbReference>
<comment type="caution">
    <text evidence="3">The sequence shown here is derived from an EMBL/GenBank/DDBJ whole genome shotgun (WGS) entry which is preliminary data.</text>
</comment>
<sequence length="192" mass="23064">MQNWANSNQYIMFFSNQKYRRRFTKEEDEKLLNLIDTYENKDFINWSRVASRMSNRTARQCRERYINYLVEKTKKGDWSQDEDDLILALYEKMGPKWAKMTTFFDKRSNIDLKNRYSTLTRRFQGQPSKKSSTDVTNYYQHNVDQSVNSIGYTSPNPINYNIVQTEYQPLVIDDYHIALRPITNVPVLYQFV</sequence>
<feature type="domain" description="HTH myb-type" evidence="2">
    <location>
        <begin position="20"/>
        <end position="73"/>
    </location>
</feature>
<evidence type="ECO:0000259" key="1">
    <source>
        <dbReference type="PROSITE" id="PS50090"/>
    </source>
</evidence>
<dbReference type="PANTHER" id="PTHR45614">
    <property type="entry name" value="MYB PROTEIN-RELATED"/>
    <property type="match status" value="1"/>
</dbReference>
<evidence type="ECO:0000259" key="2">
    <source>
        <dbReference type="PROSITE" id="PS51294"/>
    </source>
</evidence>
<accession>A0ABR2L3A0</accession>
<protein>
    <recommendedName>
        <fullName evidence="5">Myb-like DNA-binding domain containing protein</fullName>
    </recommendedName>
</protein>
<reference evidence="3 4" key="1">
    <citation type="submission" date="2024-04" db="EMBL/GenBank/DDBJ databases">
        <title>Tritrichomonas musculus Genome.</title>
        <authorList>
            <person name="Alves-Ferreira E."/>
            <person name="Grigg M."/>
            <person name="Lorenzi H."/>
            <person name="Galac M."/>
        </authorList>
    </citation>
    <scope>NUCLEOTIDE SEQUENCE [LARGE SCALE GENOMIC DNA]</scope>
    <source>
        <strain evidence="3 4">EAF2021</strain>
    </source>
</reference>
<dbReference type="SMART" id="SM00717">
    <property type="entry name" value="SANT"/>
    <property type="match status" value="2"/>
</dbReference>
<feature type="domain" description="Myb-like" evidence="1">
    <location>
        <begin position="70"/>
        <end position="120"/>
    </location>
</feature>
<gene>
    <name evidence="3" type="ORF">M9Y10_014636</name>
</gene>
<evidence type="ECO:0000313" key="3">
    <source>
        <dbReference type="EMBL" id="KAK8896720.1"/>
    </source>
</evidence>
<dbReference type="Pfam" id="PF13921">
    <property type="entry name" value="Myb_DNA-bind_6"/>
    <property type="match status" value="1"/>
</dbReference>
<feature type="domain" description="HTH myb-type" evidence="2">
    <location>
        <begin position="74"/>
        <end position="124"/>
    </location>
</feature>
<dbReference type="SUPFAM" id="SSF46689">
    <property type="entry name" value="Homeodomain-like"/>
    <property type="match status" value="1"/>
</dbReference>
<evidence type="ECO:0000313" key="4">
    <source>
        <dbReference type="Proteomes" id="UP001470230"/>
    </source>
</evidence>
<evidence type="ECO:0008006" key="5">
    <source>
        <dbReference type="Google" id="ProtNLM"/>
    </source>
</evidence>
<dbReference type="Gene3D" id="1.10.10.60">
    <property type="entry name" value="Homeodomain-like"/>
    <property type="match status" value="2"/>
</dbReference>
<dbReference type="InterPro" id="IPR050560">
    <property type="entry name" value="MYB_TF"/>
</dbReference>
<dbReference type="InterPro" id="IPR009057">
    <property type="entry name" value="Homeodomain-like_sf"/>
</dbReference>
<dbReference type="InterPro" id="IPR001005">
    <property type="entry name" value="SANT/Myb"/>
</dbReference>
<keyword evidence="4" id="KW-1185">Reference proteome</keyword>